<keyword evidence="9 11" id="KW-0808">Transferase</keyword>
<dbReference type="Pfam" id="PF00156">
    <property type="entry name" value="Pribosyltran"/>
    <property type="match status" value="1"/>
</dbReference>
<evidence type="ECO:0000256" key="1">
    <source>
        <dbReference type="ARBA" id="ARBA00000868"/>
    </source>
</evidence>
<protein>
    <recommendedName>
        <fullName evidence="6 11">Adenine phosphoribosyltransferase</fullName>
        <shortName evidence="11">APRT</shortName>
        <ecNumber evidence="6 11">2.4.2.7</ecNumber>
    </recommendedName>
</protein>
<dbReference type="InterPro" id="IPR005764">
    <property type="entry name" value="Ade_phspho_trans"/>
</dbReference>
<comment type="function">
    <text evidence="2 11">Catalyzes a salvage reaction resulting in the formation of AMP, that is energically less costly than de novo synthesis.</text>
</comment>
<dbReference type="NCBIfam" id="NF002636">
    <property type="entry name" value="PRK02304.1-5"/>
    <property type="match status" value="1"/>
</dbReference>
<evidence type="ECO:0000256" key="9">
    <source>
        <dbReference type="ARBA" id="ARBA00022679"/>
    </source>
</evidence>
<evidence type="ECO:0000256" key="7">
    <source>
        <dbReference type="ARBA" id="ARBA00022490"/>
    </source>
</evidence>
<dbReference type="EC" id="2.4.2.7" evidence="6 11"/>
<evidence type="ECO:0000313" key="14">
    <source>
        <dbReference type="Proteomes" id="UP000243589"/>
    </source>
</evidence>
<evidence type="ECO:0000256" key="4">
    <source>
        <dbReference type="ARBA" id="ARBA00004659"/>
    </source>
</evidence>
<dbReference type="InterPro" id="IPR029057">
    <property type="entry name" value="PRTase-like"/>
</dbReference>
<organism evidence="13 14">
    <name type="scientific">Brevibacterium ravenspurgense</name>
    <dbReference type="NCBI Taxonomy" id="479117"/>
    <lineage>
        <taxon>Bacteria</taxon>
        <taxon>Bacillati</taxon>
        <taxon>Actinomycetota</taxon>
        <taxon>Actinomycetes</taxon>
        <taxon>Micrococcales</taxon>
        <taxon>Brevibacteriaceae</taxon>
        <taxon>Brevibacterium</taxon>
    </lineage>
</organism>
<dbReference type="InterPro" id="IPR000836">
    <property type="entry name" value="PRTase_dom"/>
</dbReference>
<dbReference type="Proteomes" id="UP000243589">
    <property type="component" value="Unassembled WGS sequence"/>
</dbReference>
<sequence length="171" mass="18021">MTDDLSRLSSFIRVIPDYPSEGIQFQDITPLLADSWALRRAAELMVEPFAGQFDVVAGIEARGFIFAGVAAALAGTGFVPLRKAGKLPVPAARVEYDLEYGSAAIEASDQLAPGVRVLLIDDILATGGTLAAGLELINTLGAKTVGTSILLELEGLNGRERVPNVHSLFAV</sequence>
<evidence type="ECO:0000256" key="2">
    <source>
        <dbReference type="ARBA" id="ARBA00003968"/>
    </source>
</evidence>
<keyword evidence="8 11" id="KW-0328">Glycosyltransferase</keyword>
<dbReference type="SUPFAM" id="SSF53271">
    <property type="entry name" value="PRTase-like"/>
    <property type="match status" value="1"/>
</dbReference>
<dbReference type="GO" id="GO:0002055">
    <property type="term" value="F:adenine binding"/>
    <property type="evidence" value="ECO:0007669"/>
    <property type="project" value="TreeGrafter"/>
</dbReference>
<evidence type="ECO:0000256" key="10">
    <source>
        <dbReference type="ARBA" id="ARBA00022726"/>
    </source>
</evidence>
<accession>A0A150H8L1</accession>
<dbReference type="InterPro" id="IPR050054">
    <property type="entry name" value="UPRTase/APRTase"/>
</dbReference>
<dbReference type="RefSeq" id="WP_062021889.1">
    <property type="nucleotide sequence ID" value="NZ_LQQC01000010.1"/>
</dbReference>
<dbReference type="GO" id="GO:0003999">
    <property type="term" value="F:adenine phosphoribosyltransferase activity"/>
    <property type="evidence" value="ECO:0007669"/>
    <property type="project" value="UniProtKB-UniRule"/>
</dbReference>
<comment type="pathway">
    <text evidence="4 11">Purine metabolism; AMP biosynthesis via salvage pathway; AMP from adenine: step 1/1.</text>
</comment>
<dbReference type="GO" id="GO:0016208">
    <property type="term" value="F:AMP binding"/>
    <property type="evidence" value="ECO:0007669"/>
    <property type="project" value="TreeGrafter"/>
</dbReference>
<dbReference type="GO" id="GO:0044209">
    <property type="term" value="P:AMP salvage"/>
    <property type="evidence" value="ECO:0007669"/>
    <property type="project" value="UniProtKB-UniRule"/>
</dbReference>
<dbReference type="EMBL" id="LQQC01000010">
    <property type="protein sequence ID" value="KXZ58439.1"/>
    <property type="molecule type" value="Genomic_DNA"/>
</dbReference>
<evidence type="ECO:0000256" key="11">
    <source>
        <dbReference type="HAMAP-Rule" id="MF_00004"/>
    </source>
</evidence>
<reference evidence="13 14" key="1">
    <citation type="submission" date="2016-01" db="EMBL/GenBank/DDBJ databases">
        <title>Use of Whole Genome Sequencing to ascertain that Brevibacterium massiliense (Roux, Raoult 2009) is a later heterotypic synonym of Brevibacterium ravenspurgense (Mages 2008).</title>
        <authorList>
            <person name="Bernier A.-M."/>
            <person name="Burdz T."/>
            <person name="Huynh C."/>
            <person name="Pachecho A.L."/>
            <person name="Wiebe D."/>
            <person name="Bonner C."/>
            <person name="Bernard K."/>
        </authorList>
    </citation>
    <scope>NUCLEOTIDE SEQUENCE [LARGE SCALE GENOMIC DNA]</scope>
    <source>
        <strain evidence="13 14">CCUG56047</strain>
    </source>
</reference>
<keyword evidence="7 11" id="KW-0963">Cytoplasm</keyword>
<gene>
    <name evidence="11 13" type="primary">apt</name>
    <name evidence="13" type="ORF">Bravens_01488</name>
</gene>
<evidence type="ECO:0000256" key="5">
    <source>
        <dbReference type="ARBA" id="ARBA00008391"/>
    </source>
</evidence>
<dbReference type="GO" id="GO:0006166">
    <property type="term" value="P:purine ribonucleoside salvage"/>
    <property type="evidence" value="ECO:0007669"/>
    <property type="project" value="UniProtKB-KW"/>
</dbReference>
<dbReference type="PATRIC" id="fig|479117.4.peg.1474"/>
<dbReference type="UniPathway" id="UPA00588">
    <property type="reaction ID" value="UER00646"/>
</dbReference>
<dbReference type="FunFam" id="3.40.50.2020:FF:000021">
    <property type="entry name" value="Adenine phosphoribosyltransferase"/>
    <property type="match status" value="1"/>
</dbReference>
<comment type="catalytic activity">
    <reaction evidence="1 11">
        <text>AMP + diphosphate = 5-phospho-alpha-D-ribose 1-diphosphate + adenine</text>
        <dbReference type="Rhea" id="RHEA:16609"/>
        <dbReference type="ChEBI" id="CHEBI:16708"/>
        <dbReference type="ChEBI" id="CHEBI:33019"/>
        <dbReference type="ChEBI" id="CHEBI:58017"/>
        <dbReference type="ChEBI" id="CHEBI:456215"/>
        <dbReference type="EC" id="2.4.2.7"/>
    </reaction>
</comment>
<comment type="similarity">
    <text evidence="5 11">Belongs to the purine/pyrimidine phosphoribosyltransferase family.</text>
</comment>
<keyword evidence="14" id="KW-1185">Reference proteome</keyword>
<feature type="domain" description="Phosphoribosyltransferase" evidence="12">
    <location>
        <begin position="39"/>
        <end position="151"/>
    </location>
</feature>
<dbReference type="HAMAP" id="MF_00004">
    <property type="entry name" value="Aden_phosphoribosyltr"/>
    <property type="match status" value="1"/>
</dbReference>
<proteinExistence type="inferred from homology"/>
<evidence type="ECO:0000313" key="13">
    <source>
        <dbReference type="EMBL" id="KXZ58439.1"/>
    </source>
</evidence>
<evidence type="ECO:0000256" key="3">
    <source>
        <dbReference type="ARBA" id="ARBA00004496"/>
    </source>
</evidence>
<dbReference type="NCBIfam" id="NF002634">
    <property type="entry name" value="PRK02304.1-3"/>
    <property type="match status" value="1"/>
</dbReference>
<name>A0A150H8L1_9MICO</name>
<comment type="caution">
    <text evidence="13">The sequence shown here is derived from an EMBL/GenBank/DDBJ whole genome shotgun (WGS) entry which is preliminary data.</text>
</comment>
<comment type="subunit">
    <text evidence="11">Homodimer.</text>
</comment>
<dbReference type="Gene3D" id="3.40.50.2020">
    <property type="match status" value="1"/>
</dbReference>
<dbReference type="AlphaFoldDB" id="A0A150H8L1"/>
<dbReference type="CDD" id="cd06223">
    <property type="entry name" value="PRTases_typeI"/>
    <property type="match status" value="1"/>
</dbReference>
<dbReference type="GO" id="GO:0006168">
    <property type="term" value="P:adenine salvage"/>
    <property type="evidence" value="ECO:0007669"/>
    <property type="project" value="InterPro"/>
</dbReference>
<dbReference type="GO" id="GO:0005737">
    <property type="term" value="C:cytoplasm"/>
    <property type="evidence" value="ECO:0007669"/>
    <property type="project" value="UniProtKB-SubCell"/>
</dbReference>
<evidence type="ECO:0000256" key="8">
    <source>
        <dbReference type="ARBA" id="ARBA00022676"/>
    </source>
</evidence>
<evidence type="ECO:0000256" key="6">
    <source>
        <dbReference type="ARBA" id="ARBA00011893"/>
    </source>
</evidence>
<dbReference type="PANTHER" id="PTHR32315">
    <property type="entry name" value="ADENINE PHOSPHORIBOSYLTRANSFERASE"/>
    <property type="match status" value="1"/>
</dbReference>
<dbReference type="PANTHER" id="PTHR32315:SF3">
    <property type="entry name" value="ADENINE PHOSPHORIBOSYLTRANSFERASE"/>
    <property type="match status" value="1"/>
</dbReference>
<evidence type="ECO:0000259" key="12">
    <source>
        <dbReference type="Pfam" id="PF00156"/>
    </source>
</evidence>
<comment type="subcellular location">
    <subcellularLocation>
        <location evidence="3 11">Cytoplasm</location>
    </subcellularLocation>
</comment>
<keyword evidence="10 11" id="KW-0660">Purine salvage</keyword>